<dbReference type="PANTHER" id="PTHR16861">
    <property type="entry name" value="GLYCOPROTEIN 38"/>
    <property type="match status" value="1"/>
</dbReference>
<dbReference type="CDD" id="cd12087">
    <property type="entry name" value="TM_EGFR-like"/>
    <property type="match status" value="1"/>
</dbReference>
<dbReference type="PANTHER" id="PTHR16861:SF4">
    <property type="entry name" value="SH3 DOMAIN PROTEIN (AFU_ORTHOLOGUE AFUA_1G13610)"/>
    <property type="match status" value="1"/>
</dbReference>
<keyword evidence="3" id="KW-1185">Reference proteome</keyword>
<sequence>MDSKALRAVVARQLNRAPTDNCGWAANSNSNEPCAVKFCGLDHSYACSNLVFFLRDACDYCMNPESPPLTWQEYALEYHCDPSTPSPIRTDLPSASQSNVVPSWALAMAAATPFPTTFDIQAAQNLASFCIATSGTPPSAPGMSSTSSSASSASSTFSAMSSTEASSSPTNLTPLKGASVPSGINAGAIAGGVIGAMLFVLVTGVVFWVVYRRRKRSRMAPSAVYKAALRAGTPNYHHVMTSADPFEDSPRTSTDAQPL</sequence>
<protein>
    <submittedName>
        <fullName evidence="2">Uncharacterized protein</fullName>
    </submittedName>
</protein>
<evidence type="ECO:0000313" key="3">
    <source>
        <dbReference type="Proteomes" id="UP001295794"/>
    </source>
</evidence>
<keyword evidence="1" id="KW-0812">Transmembrane</keyword>
<comment type="caution">
    <text evidence="2">The sequence shown here is derived from an EMBL/GenBank/DDBJ whole genome shotgun (WGS) entry which is preliminary data.</text>
</comment>
<gene>
    <name evidence="2" type="ORF">MYCIT1_LOCUS26634</name>
</gene>
<name>A0AAD2HMM8_9AGAR</name>
<keyword evidence="1" id="KW-0472">Membrane</keyword>
<evidence type="ECO:0000313" key="2">
    <source>
        <dbReference type="EMBL" id="CAK5277624.1"/>
    </source>
</evidence>
<dbReference type="Proteomes" id="UP001295794">
    <property type="component" value="Unassembled WGS sequence"/>
</dbReference>
<evidence type="ECO:0000256" key="1">
    <source>
        <dbReference type="SAM" id="Phobius"/>
    </source>
</evidence>
<dbReference type="AlphaFoldDB" id="A0AAD2HMM8"/>
<dbReference type="EMBL" id="CAVNYO010000419">
    <property type="protein sequence ID" value="CAK5277624.1"/>
    <property type="molecule type" value="Genomic_DNA"/>
</dbReference>
<feature type="transmembrane region" description="Helical" evidence="1">
    <location>
        <begin position="188"/>
        <end position="211"/>
    </location>
</feature>
<organism evidence="2 3">
    <name type="scientific">Mycena citricolor</name>
    <dbReference type="NCBI Taxonomy" id="2018698"/>
    <lineage>
        <taxon>Eukaryota</taxon>
        <taxon>Fungi</taxon>
        <taxon>Dikarya</taxon>
        <taxon>Basidiomycota</taxon>
        <taxon>Agaricomycotina</taxon>
        <taxon>Agaricomycetes</taxon>
        <taxon>Agaricomycetidae</taxon>
        <taxon>Agaricales</taxon>
        <taxon>Marasmiineae</taxon>
        <taxon>Mycenaceae</taxon>
        <taxon>Mycena</taxon>
    </lineage>
</organism>
<reference evidence="2" key="1">
    <citation type="submission" date="2023-11" db="EMBL/GenBank/DDBJ databases">
        <authorList>
            <person name="De Vega J J."/>
            <person name="De Vega J J."/>
        </authorList>
    </citation>
    <scope>NUCLEOTIDE SEQUENCE</scope>
</reference>
<accession>A0AAD2HMM8</accession>
<keyword evidence="1" id="KW-1133">Transmembrane helix</keyword>
<proteinExistence type="predicted"/>